<dbReference type="Pfam" id="PF19635">
    <property type="entry name" value="DUF6138"/>
    <property type="match status" value="1"/>
</dbReference>
<keyword evidence="2" id="KW-1185">Reference proteome</keyword>
<dbReference type="AlphaFoldDB" id="A0A8J7FTV8"/>
<protein>
    <submittedName>
        <fullName evidence="1">Uncharacterized protein</fullName>
    </submittedName>
</protein>
<accession>A0A8J7FTV8</accession>
<organism evidence="1 2">
    <name type="scientific">Chitinilyticum piscinae</name>
    <dbReference type="NCBI Taxonomy" id="2866724"/>
    <lineage>
        <taxon>Bacteria</taxon>
        <taxon>Pseudomonadati</taxon>
        <taxon>Pseudomonadota</taxon>
        <taxon>Betaproteobacteria</taxon>
        <taxon>Neisseriales</taxon>
        <taxon>Chitinibacteraceae</taxon>
        <taxon>Chitinilyticum</taxon>
    </lineage>
</organism>
<sequence>MSISGETSSATLPDLQRTADAIESSLLNYLDRQWSTPWTPGRLQVGREGMLKLRYRAAAGGMGVRCEVEFKRFDNPHPPQPADALLQRLADGPNLRSGTPEGEAAWLRELFAELMRRIGRLHADRSAINHFDFSLYVWLDIHLGGQLQLSGRRMLIDEAARLALLAKQQAFAGTDLADDPEPLRTLSCFAGNLFDDLLAPIDYAALHSRLYFVDLLVGEDPVWEERWQSSFNSAAKTWLRRWLGHWFAVTGMGRELRNYQRREDSVTVPGQEAAFAMLLFERLLKKADAYDREQLQLYLQLLAQLGIAAAAQLLQQGSGGLPPHLQRLEAGWGTVCANDIRAEIAIELHDDGPEGFAGALQQLLAIIEGGFPRNYQLVYTSRARSLLPVAGLAESGTHHFFADALRFAELHPLLDRYARTAMFEYAWYTDGEPGGQELMPSSYAVFGLALASPDAARLLARYCALVDGGHQPATTPFLLALVRRYGLAEATLPMLVDVALTACYISDLPEQLAQYLQPGDRERLEAELARRELEDDELEQVRYAFFGRAGVAA</sequence>
<reference evidence="1 2" key="1">
    <citation type="submission" date="2020-10" db="EMBL/GenBank/DDBJ databases">
        <title>The genome sequence of Chitinilyticum litopenaei 4Y14.</title>
        <authorList>
            <person name="Liu Y."/>
        </authorList>
    </citation>
    <scope>NUCLEOTIDE SEQUENCE [LARGE SCALE GENOMIC DNA]</scope>
    <source>
        <strain evidence="1 2">4Y14</strain>
    </source>
</reference>
<proteinExistence type="predicted"/>
<evidence type="ECO:0000313" key="2">
    <source>
        <dbReference type="Proteomes" id="UP000604481"/>
    </source>
</evidence>
<dbReference type="RefSeq" id="WP_194117025.1">
    <property type="nucleotide sequence ID" value="NZ_JADFUA010000010.1"/>
</dbReference>
<dbReference type="InterPro" id="IPR046136">
    <property type="entry name" value="DUF6138"/>
</dbReference>
<comment type="caution">
    <text evidence="1">The sequence shown here is derived from an EMBL/GenBank/DDBJ whole genome shotgun (WGS) entry which is preliminary data.</text>
</comment>
<gene>
    <name evidence="1" type="ORF">INR99_14135</name>
</gene>
<dbReference type="EMBL" id="JADFUA010000010">
    <property type="protein sequence ID" value="MBE9610476.1"/>
    <property type="molecule type" value="Genomic_DNA"/>
</dbReference>
<evidence type="ECO:0000313" key="1">
    <source>
        <dbReference type="EMBL" id="MBE9610476.1"/>
    </source>
</evidence>
<dbReference type="Proteomes" id="UP000604481">
    <property type="component" value="Unassembled WGS sequence"/>
</dbReference>
<name>A0A8J7FTV8_9NEIS</name>